<keyword evidence="7" id="KW-0413">Isomerase</keyword>
<dbReference type="InterPro" id="IPR013520">
    <property type="entry name" value="Ribonucl_H"/>
</dbReference>
<dbReference type="GO" id="GO:0005737">
    <property type="term" value="C:cytoplasm"/>
    <property type="evidence" value="ECO:0007669"/>
    <property type="project" value="TreeGrafter"/>
</dbReference>
<dbReference type="PROSITE" id="PS51194">
    <property type="entry name" value="HELICASE_CTER"/>
    <property type="match status" value="1"/>
</dbReference>
<feature type="domain" description="Helicase C-terminal" evidence="12">
    <location>
        <begin position="507"/>
        <end position="659"/>
    </location>
</feature>
<dbReference type="PROSITE" id="PS51192">
    <property type="entry name" value="HELICASE_ATP_BIND_1"/>
    <property type="match status" value="1"/>
</dbReference>
<keyword evidence="6" id="KW-0238">DNA-binding</keyword>
<gene>
    <name evidence="14" type="ORF">TRIP_B40354</name>
</gene>
<dbReference type="GO" id="GO:0004527">
    <property type="term" value="F:exonuclease activity"/>
    <property type="evidence" value="ECO:0007669"/>
    <property type="project" value="UniProtKB-ARBA"/>
</dbReference>
<dbReference type="SUPFAM" id="SSF52540">
    <property type="entry name" value="P-loop containing nucleoside triphosphate hydrolases"/>
    <property type="match status" value="2"/>
</dbReference>
<accession>A0A653AF38</accession>
<keyword evidence="5 10" id="KW-0067">ATP-binding</keyword>
<keyword evidence="3 10" id="KW-0378">Hydrolase</keyword>
<evidence type="ECO:0000256" key="8">
    <source>
        <dbReference type="ARBA" id="ARBA00034617"/>
    </source>
</evidence>
<dbReference type="InterPro" id="IPR004589">
    <property type="entry name" value="DNA_helicase_ATP-dep_RecQ"/>
</dbReference>
<dbReference type="InterPro" id="IPR002464">
    <property type="entry name" value="DNA/RNA_helicase_DEAH_CS"/>
</dbReference>
<proteinExistence type="inferred from homology"/>
<dbReference type="Gene3D" id="3.40.50.300">
    <property type="entry name" value="P-loop containing nucleotide triphosphate hydrolases"/>
    <property type="match status" value="6"/>
</dbReference>
<dbReference type="GO" id="GO:0006310">
    <property type="term" value="P:DNA recombination"/>
    <property type="evidence" value="ECO:0007669"/>
    <property type="project" value="InterPro"/>
</dbReference>
<feature type="binding site" evidence="10">
    <location>
        <begin position="1101"/>
        <end position="1108"/>
    </location>
    <ligand>
        <name>ATP</name>
        <dbReference type="ChEBI" id="CHEBI:30616"/>
    </ligand>
</feature>
<dbReference type="Gene3D" id="3.30.420.10">
    <property type="entry name" value="Ribonuclease H-like superfamily/Ribonuclease H"/>
    <property type="match status" value="1"/>
</dbReference>
<dbReference type="GO" id="GO:0003677">
    <property type="term" value="F:DNA binding"/>
    <property type="evidence" value="ECO:0007669"/>
    <property type="project" value="UniProtKB-KW"/>
</dbReference>
<dbReference type="GO" id="GO:0043138">
    <property type="term" value="F:3'-5' DNA helicase activity"/>
    <property type="evidence" value="ECO:0007669"/>
    <property type="project" value="UniProtKB-EC"/>
</dbReference>
<dbReference type="SMART" id="SM00479">
    <property type="entry name" value="EXOIII"/>
    <property type="match status" value="1"/>
</dbReference>
<evidence type="ECO:0000259" key="13">
    <source>
        <dbReference type="PROSITE" id="PS51198"/>
    </source>
</evidence>
<evidence type="ECO:0000256" key="3">
    <source>
        <dbReference type="ARBA" id="ARBA00022801"/>
    </source>
</evidence>
<dbReference type="PANTHER" id="PTHR13710">
    <property type="entry name" value="DNA HELICASE RECQ FAMILY MEMBER"/>
    <property type="match status" value="1"/>
</dbReference>
<dbReference type="SMART" id="SM00487">
    <property type="entry name" value="DEXDc"/>
    <property type="match status" value="1"/>
</dbReference>
<dbReference type="PROSITE" id="PS00690">
    <property type="entry name" value="DEAH_ATP_HELICASE"/>
    <property type="match status" value="1"/>
</dbReference>
<dbReference type="GO" id="GO:0006281">
    <property type="term" value="P:DNA repair"/>
    <property type="evidence" value="ECO:0007669"/>
    <property type="project" value="TreeGrafter"/>
</dbReference>
<evidence type="ECO:0000256" key="5">
    <source>
        <dbReference type="ARBA" id="ARBA00022840"/>
    </source>
</evidence>
<feature type="domain" description="UvrD-like helicase ATP-binding" evidence="13">
    <location>
        <begin position="1080"/>
        <end position="1300"/>
    </location>
</feature>
<dbReference type="PROSITE" id="PS51198">
    <property type="entry name" value="UVRD_HELICASE_ATP_BIND"/>
    <property type="match status" value="1"/>
</dbReference>
<dbReference type="CDD" id="cd17932">
    <property type="entry name" value="DEXQc_UvrD"/>
    <property type="match status" value="1"/>
</dbReference>
<dbReference type="InterPro" id="IPR014016">
    <property type="entry name" value="UvrD-like_ATP-bd"/>
</dbReference>
<evidence type="ECO:0000256" key="7">
    <source>
        <dbReference type="ARBA" id="ARBA00023235"/>
    </source>
</evidence>
<dbReference type="GO" id="GO:0005524">
    <property type="term" value="F:ATP binding"/>
    <property type="evidence" value="ECO:0007669"/>
    <property type="project" value="UniProtKB-UniRule"/>
</dbReference>
<organism evidence="14">
    <name type="scientific">Uncultured Desulfatiglans sp</name>
    <dbReference type="NCBI Taxonomy" id="1748965"/>
    <lineage>
        <taxon>Bacteria</taxon>
        <taxon>Pseudomonadati</taxon>
        <taxon>Thermodesulfobacteriota</taxon>
        <taxon>Desulfobacteria</taxon>
        <taxon>Desulfatiglandales</taxon>
        <taxon>Desulfatiglandaceae</taxon>
        <taxon>Desulfatiglans</taxon>
        <taxon>environmental samples</taxon>
    </lineage>
</organism>
<evidence type="ECO:0000256" key="2">
    <source>
        <dbReference type="ARBA" id="ARBA00022741"/>
    </source>
</evidence>
<dbReference type="Pfam" id="PF13361">
    <property type="entry name" value="UvrD_C"/>
    <property type="match status" value="1"/>
</dbReference>
<dbReference type="InterPro" id="IPR014017">
    <property type="entry name" value="DNA_helicase_UvrD-like_C"/>
</dbReference>
<dbReference type="InterPro" id="IPR014001">
    <property type="entry name" value="Helicase_ATP-bd"/>
</dbReference>
<evidence type="ECO:0000256" key="4">
    <source>
        <dbReference type="ARBA" id="ARBA00022806"/>
    </source>
</evidence>
<dbReference type="Pfam" id="PF00270">
    <property type="entry name" value="DEAD"/>
    <property type="match status" value="1"/>
</dbReference>
<comment type="similarity">
    <text evidence="1">Belongs to the helicase family. RecQ subfamily.</text>
</comment>
<protein>
    <recommendedName>
        <fullName evidence="9">DNA 3'-5' helicase</fullName>
        <ecNumber evidence="9">5.6.2.4</ecNumber>
    </recommendedName>
</protein>
<evidence type="ECO:0000256" key="1">
    <source>
        <dbReference type="ARBA" id="ARBA00005446"/>
    </source>
</evidence>
<dbReference type="EMBL" id="UPXX01000031">
    <property type="protein sequence ID" value="VBB46560.1"/>
    <property type="molecule type" value="Genomic_DNA"/>
</dbReference>
<feature type="domain" description="Helicase ATP-binding" evidence="11">
    <location>
        <begin position="299"/>
        <end position="478"/>
    </location>
</feature>
<dbReference type="InterPro" id="IPR012337">
    <property type="entry name" value="RNaseH-like_sf"/>
</dbReference>
<sequence length="1711" mass="192010">MSISVPPRFSFVAIDLEIHPGEDRILQIGAVNADGTRTFARRGGGSLERALAELDAFCEGADFLLGHNLAGHDIPYLRRRHPDLRLLQSPLLDTLLLSPLAFPQNPYHRLVKDYKIIRESANDPVGDAACTASLFADQVEAFGRMAPRTLGLFGGLLDRTFPADFYARFFAALCGAPPLEEAALKEAWMENAAGRVCLRRGEAAFEQLFRDPQTAAALAYITAWLGVAGGNSVLPPWVRRRFPVIPMHLDDLRASGCGDPGCAYCAEHHHAGKALQRFFGFERFLPVRGEDPPLQQQVVERILAGRSCLTVMPTGSGKSLCFQLPALMRARQRSRLTLILSPLQSLMKDQVDSLRRRGIANVGTVNGLLTMLERARTLEGIRLGDIDLVWIAPEQMRNTTVKSILKQREIGLVVIDEAHCLSKWGHDFRPDYLFIVKFLRELLPEGAADLPQIVCFTATAKKDVIEEICGYFREEGGLELEVFEGGHERPNLRFSVEAASENEKIEMVDQLLREIFQASGPRDGCIVFTATRSAAERVAEGLRERSWLADYFHGGRSPEDKRSVQERFLEGELQVIAATNAFGMGVDKPEVRAVIHYSVPGSLENYLQEAGRAGRDKKPAVCCLLFTPEDLETQFRLSAQSWLEWRDVSGLLTGLKHLAERHPERTIVVTAGELLGSEAVEEQGLENLTLEDPSYDIRTRTALAWLERQGKLERGDNRTSVIQGQVLVRSLAEAERRMAALGLSENRKAAWRALLQVLLESDPKELLNTDRLSQATGLEPRSLVATLRSMREAGLLNHDLNLTAYVHVGVVNDSRRRLEGFLHLEKALLSLMEEEEPDIGGDTPYILGVRRMSQTLKERGIEEARPDRLMRVLDVLIQDRLARRWQISQDTCGLAFKTDWETLRRQVAERGAVCGVILEALIRKLPTNARGKDLLAAFRSGELIAALKNNLTTSYLKDLNQHMEHGLLALHAIQAIALQSGLTVFRPALTIRVLAGKEDRFYKEELLPLEDHYKERIAQIHIMDRYVALALDSVKEAGRFVADYFNLLREPFKQLYFKGQYKQLEIPTTPESWRRIVADLQNPVQEKAVAAAKGRNILVVAGPGSGKTRLIVHRIAYLVRIHRIQPQRILALAFNRNAVTQLKLRLRELLGPEGAWVRVRTYHSLAMFLTGRLFDPGPVQGTEDPEAGYFKDVLQEAVQMLEAAARDDSGLRPWRDTFLPGLRHILVDEYQDINELEYRLVSLLAGRQESDADRRPVLTAVGDDDQNIYSWQGSNVRFIRRFQEDYGAETLELSRNYRSSPAIVAAANALIACNRDRIKSAPIGCAENGPNRAVPHRVGLVGAPDQLSCLKGAILEAQRLLSEDPELAPGDVSILCRTNRELDTLLMLARRLGLPLRGLRGRRLPLTSVREFRLFLDTLNDCRKEVMSAAALRGLVEDLASESGYSPQNMWVGMFRSILENHLHETMERDLPVADFIDYVYDASRDVRQLYQTDRGSVLAATLHTAKGLEFPAVIIAGQPVRNKAGHEEERRLFYVAVTRAMRHLTVFYERRDPHPFVPELAGAGPEAVVYREADPPLDAEDQRDYHTRLWDLDLRDVVISFPSLPGFIKQAQPILRRIEPGAAETLTLVKPGRYYLISYDLTPIARLSARGEARYEGILAQGLRLRRLRFLAAVARREKDAPRIPIPGARSAPWYTGLFQLAFEPARPAV</sequence>
<dbReference type="Pfam" id="PF13245">
    <property type="entry name" value="AAA_19"/>
    <property type="match status" value="1"/>
</dbReference>
<dbReference type="PANTHER" id="PTHR13710:SF105">
    <property type="entry name" value="ATP-DEPENDENT DNA HELICASE Q1"/>
    <property type="match status" value="1"/>
</dbReference>
<keyword evidence="4 10" id="KW-0347">Helicase</keyword>
<dbReference type="InterPro" id="IPR011545">
    <property type="entry name" value="DEAD/DEAH_box_helicase_dom"/>
</dbReference>
<dbReference type="SUPFAM" id="SSF53098">
    <property type="entry name" value="Ribonuclease H-like"/>
    <property type="match status" value="1"/>
</dbReference>
<dbReference type="InterPro" id="IPR027417">
    <property type="entry name" value="P-loop_NTPase"/>
</dbReference>
<dbReference type="EC" id="5.6.2.4" evidence="9"/>
<comment type="catalytic activity">
    <reaction evidence="8">
        <text>Couples ATP hydrolysis with the unwinding of duplex DNA by translocating in the 3'-5' direction.</text>
        <dbReference type="EC" id="5.6.2.4"/>
    </reaction>
</comment>
<evidence type="ECO:0000259" key="12">
    <source>
        <dbReference type="PROSITE" id="PS51194"/>
    </source>
</evidence>
<dbReference type="InterPro" id="IPR001650">
    <property type="entry name" value="Helicase_C-like"/>
</dbReference>
<dbReference type="Pfam" id="PF00271">
    <property type="entry name" value="Helicase_C"/>
    <property type="match status" value="1"/>
</dbReference>
<keyword evidence="2 10" id="KW-0547">Nucleotide-binding</keyword>
<evidence type="ECO:0000313" key="14">
    <source>
        <dbReference type="EMBL" id="VBB46560.1"/>
    </source>
</evidence>
<dbReference type="GO" id="GO:0005694">
    <property type="term" value="C:chromosome"/>
    <property type="evidence" value="ECO:0007669"/>
    <property type="project" value="TreeGrafter"/>
</dbReference>
<dbReference type="NCBIfam" id="TIGR00614">
    <property type="entry name" value="recQ_fam"/>
    <property type="match status" value="1"/>
</dbReference>
<reference evidence="14" key="1">
    <citation type="submission" date="2018-07" db="EMBL/GenBank/DDBJ databases">
        <authorList>
            <consortium name="Genoscope - CEA"/>
            <person name="William W."/>
        </authorList>
    </citation>
    <scope>NUCLEOTIDE SEQUENCE</scope>
    <source>
        <strain evidence="14">IK1</strain>
    </source>
</reference>
<evidence type="ECO:0000256" key="9">
    <source>
        <dbReference type="ARBA" id="ARBA00034808"/>
    </source>
</evidence>
<evidence type="ECO:0000256" key="6">
    <source>
        <dbReference type="ARBA" id="ARBA00023125"/>
    </source>
</evidence>
<evidence type="ECO:0000259" key="11">
    <source>
        <dbReference type="PROSITE" id="PS51192"/>
    </source>
</evidence>
<dbReference type="InterPro" id="IPR036397">
    <property type="entry name" value="RNaseH_sf"/>
</dbReference>
<dbReference type="GO" id="GO:0009378">
    <property type="term" value="F:four-way junction helicase activity"/>
    <property type="evidence" value="ECO:0007669"/>
    <property type="project" value="TreeGrafter"/>
</dbReference>
<evidence type="ECO:0000256" key="10">
    <source>
        <dbReference type="PROSITE-ProRule" id="PRU00560"/>
    </source>
</evidence>
<name>A0A653AF38_UNCDX</name>
<dbReference type="SMART" id="SM00490">
    <property type="entry name" value="HELICc"/>
    <property type="match status" value="1"/>
</dbReference>